<dbReference type="Proteomes" id="UP001172155">
    <property type="component" value="Unassembled WGS sequence"/>
</dbReference>
<accession>A0AA40KB39</accession>
<organism evidence="1 2">
    <name type="scientific">Schizothecium vesticola</name>
    <dbReference type="NCBI Taxonomy" id="314040"/>
    <lineage>
        <taxon>Eukaryota</taxon>
        <taxon>Fungi</taxon>
        <taxon>Dikarya</taxon>
        <taxon>Ascomycota</taxon>
        <taxon>Pezizomycotina</taxon>
        <taxon>Sordariomycetes</taxon>
        <taxon>Sordariomycetidae</taxon>
        <taxon>Sordariales</taxon>
        <taxon>Schizotheciaceae</taxon>
        <taxon>Schizothecium</taxon>
    </lineage>
</organism>
<keyword evidence="2" id="KW-1185">Reference proteome</keyword>
<comment type="caution">
    <text evidence="1">The sequence shown here is derived from an EMBL/GenBank/DDBJ whole genome shotgun (WGS) entry which is preliminary data.</text>
</comment>
<dbReference type="InterPro" id="IPR011990">
    <property type="entry name" value="TPR-like_helical_dom_sf"/>
</dbReference>
<dbReference type="Gene3D" id="1.25.40.10">
    <property type="entry name" value="Tetratricopeptide repeat domain"/>
    <property type="match status" value="1"/>
</dbReference>
<dbReference type="EMBL" id="JAUKUD010000002">
    <property type="protein sequence ID" value="KAK0752401.1"/>
    <property type="molecule type" value="Genomic_DNA"/>
</dbReference>
<name>A0AA40KB39_9PEZI</name>
<proteinExistence type="predicted"/>
<evidence type="ECO:0000313" key="1">
    <source>
        <dbReference type="EMBL" id="KAK0752401.1"/>
    </source>
</evidence>
<evidence type="ECO:0000313" key="2">
    <source>
        <dbReference type="Proteomes" id="UP001172155"/>
    </source>
</evidence>
<reference evidence="1" key="1">
    <citation type="submission" date="2023-06" db="EMBL/GenBank/DDBJ databases">
        <title>Genome-scale phylogeny and comparative genomics of the fungal order Sordariales.</title>
        <authorList>
            <consortium name="Lawrence Berkeley National Laboratory"/>
            <person name="Hensen N."/>
            <person name="Bonometti L."/>
            <person name="Westerberg I."/>
            <person name="Brannstrom I.O."/>
            <person name="Guillou S."/>
            <person name="Cros-Aarteil S."/>
            <person name="Calhoun S."/>
            <person name="Haridas S."/>
            <person name="Kuo A."/>
            <person name="Mondo S."/>
            <person name="Pangilinan J."/>
            <person name="Riley R."/>
            <person name="LaButti K."/>
            <person name="Andreopoulos B."/>
            <person name="Lipzen A."/>
            <person name="Chen C."/>
            <person name="Yanf M."/>
            <person name="Daum C."/>
            <person name="Ng V."/>
            <person name="Clum A."/>
            <person name="Steindorff A."/>
            <person name="Ohm R."/>
            <person name="Martin F."/>
            <person name="Silar P."/>
            <person name="Natvig D."/>
            <person name="Lalanne C."/>
            <person name="Gautier V."/>
            <person name="Ament-velasquez S.L."/>
            <person name="Kruys A."/>
            <person name="Hutchinson M.I."/>
            <person name="Powell A.J."/>
            <person name="Barry K."/>
            <person name="Miller A.N."/>
            <person name="Grigoriev I.V."/>
            <person name="Debuchy R."/>
            <person name="Gladieux P."/>
            <person name="Thoren M.H."/>
            <person name="Johannesson H."/>
        </authorList>
    </citation>
    <scope>NUCLEOTIDE SEQUENCE</scope>
    <source>
        <strain evidence="1">SMH3187-1</strain>
    </source>
</reference>
<protein>
    <submittedName>
        <fullName evidence="1">Uncharacterized protein</fullName>
    </submittedName>
</protein>
<gene>
    <name evidence="1" type="ORF">B0T18DRAFT_404787</name>
</gene>
<dbReference type="AlphaFoldDB" id="A0AA40KB39"/>
<sequence length="69" mass="7852">MIDLFRRRARLKLRVDHPDTLTSMDNLAFTWKGQGRRVGALALMEDYTQVLQPAPKVGQTARQYAAGFC</sequence>